<reference evidence="1 2" key="1">
    <citation type="submission" date="2020-01" db="EMBL/GenBank/DDBJ databases">
        <title>Rhizobium genotypes associated with high levels of biological nitrogen fixation by grain legumes in a temperate-maritime cropping system.</title>
        <authorList>
            <person name="Maluk M."/>
            <person name="Francesc Ferrando Molina F."/>
            <person name="Lopez Del Egido L."/>
            <person name="Lafos M."/>
            <person name="Langarica-Fuentes A."/>
            <person name="Gebre Yohannes G."/>
            <person name="Young M.W."/>
            <person name="Martin P."/>
            <person name="Gantlett R."/>
            <person name="Kenicer G."/>
            <person name="Hawes C."/>
            <person name="Begg G.S."/>
            <person name="Quilliam R.S."/>
            <person name="Squire G.R."/>
            <person name="Poole P.S."/>
            <person name="Young P.W."/>
            <person name="Iannetta P.M."/>
            <person name="James E.K."/>
        </authorList>
    </citation>
    <scope>NUCLEOTIDE SEQUENCE [LARGE SCALE GENOMIC DNA]</scope>
    <source>
        <strain evidence="1 2">JHI944</strain>
    </source>
</reference>
<evidence type="ECO:0000313" key="2">
    <source>
        <dbReference type="Proteomes" id="UP000471409"/>
    </source>
</evidence>
<evidence type="ECO:0000313" key="1">
    <source>
        <dbReference type="EMBL" id="NEK54488.1"/>
    </source>
</evidence>
<dbReference type="AlphaFoldDB" id="A0A6P0DN24"/>
<gene>
    <name evidence="1" type="ORF">GUK36_34510</name>
</gene>
<accession>A0A6P0DN24</accession>
<protein>
    <submittedName>
        <fullName evidence="1">Uncharacterized protein</fullName>
    </submittedName>
</protein>
<organism evidence="1 2">
    <name type="scientific">Rhizobium leguminosarum</name>
    <dbReference type="NCBI Taxonomy" id="384"/>
    <lineage>
        <taxon>Bacteria</taxon>
        <taxon>Pseudomonadati</taxon>
        <taxon>Pseudomonadota</taxon>
        <taxon>Alphaproteobacteria</taxon>
        <taxon>Hyphomicrobiales</taxon>
        <taxon>Rhizobiaceae</taxon>
        <taxon>Rhizobium/Agrobacterium group</taxon>
        <taxon>Rhizobium</taxon>
    </lineage>
</organism>
<dbReference type="Proteomes" id="UP000471409">
    <property type="component" value="Unassembled WGS sequence"/>
</dbReference>
<name>A0A6P0DN24_RHILE</name>
<sequence length="136" mass="15210">MRETRDQTIHAAAMYWVLELSLRIPAGQKALMRSYVEHLVSHDGADINRDAWEAQVPGASIRDRKLLWSGIRAAAKENSRPTSFEFQLALGRDDDHALWRTLALAFAAWGCETCVMKQPIDKSPGARFMNWIGGGG</sequence>
<proteinExistence type="predicted"/>
<comment type="caution">
    <text evidence="1">The sequence shown here is derived from an EMBL/GenBank/DDBJ whole genome shotgun (WGS) entry which is preliminary data.</text>
</comment>
<dbReference type="EMBL" id="WXXP01000028">
    <property type="protein sequence ID" value="NEK54488.1"/>
    <property type="molecule type" value="Genomic_DNA"/>
</dbReference>